<feature type="compositionally biased region" description="Pro residues" evidence="8">
    <location>
        <begin position="262"/>
        <end position="271"/>
    </location>
</feature>
<evidence type="ECO:0000256" key="5">
    <source>
        <dbReference type="ARBA" id="ARBA00023203"/>
    </source>
</evidence>
<dbReference type="PANTHER" id="PTHR12902">
    <property type="entry name" value="WASP-1"/>
    <property type="match status" value="1"/>
</dbReference>
<dbReference type="GO" id="GO:0005856">
    <property type="term" value="C:cytoskeleton"/>
    <property type="evidence" value="ECO:0007669"/>
    <property type="project" value="UniProtKB-SubCell"/>
</dbReference>
<evidence type="ECO:0000259" key="11">
    <source>
        <dbReference type="PROSITE" id="PS51082"/>
    </source>
</evidence>
<dbReference type="InterPro" id="IPR028288">
    <property type="entry name" value="SCAR/WAVE_fam"/>
</dbReference>
<dbReference type="InterPro" id="IPR003124">
    <property type="entry name" value="WH2_dom"/>
</dbReference>
<comment type="subunit">
    <text evidence="7">Binds actin and the Arp2/3 complex.</text>
</comment>
<evidence type="ECO:0000256" key="6">
    <source>
        <dbReference type="ARBA" id="ARBA00023212"/>
    </source>
</evidence>
<organism evidence="12 13">
    <name type="scientific">Coilia grayii</name>
    <name type="common">Gray's grenadier anchovy</name>
    <dbReference type="NCBI Taxonomy" id="363190"/>
    <lineage>
        <taxon>Eukaryota</taxon>
        <taxon>Metazoa</taxon>
        <taxon>Chordata</taxon>
        <taxon>Craniata</taxon>
        <taxon>Vertebrata</taxon>
        <taxon>Euteleostomi</taxon>
        <taxon>Actinopterygii</taxon>
        <taxon>Neopterygii</taxon>
        <taxon>Teleostei</taxon>
        <taxon>Clupei</taxon>
        <taxon>Clupeiformes</taxon>
        <taxon>Clupeoidei</taxon>
        <taxon>Engraulidae</taxon>
        <taxon>Coilinae</taxon>
        <taxon>Coilia</taxon>
    </lineage>
</organism>
<feature type="domain" description="WH2" evidence="11">
    <location>
        <begin position="597"/>
        <end position="615"/>
    </location>
</feature>
<evidence type="ECO:0000256" key="10">
    <source>
        <dbReference type="SAM" id="SignalP"/>
    </source>
</evidence>
<protein>
    <recommendedName>
        <fullName evidence="7">Wiskott-Aldrich syndrome protein family member</fullName>
        <shortName evidence="7">WASP family protein member</shortName>
    </recommendedName>
</protein>
<reference evidence="12 13" key="1">
    <citation type="submission" date="2024-09" db="EMBL/GenBank/DDBJ databases">
        <title>A chromosome-level genome assembly of Gray's grenadier anchovy, Coilia grayii.</title>
        <authorList>
            <person name="Fu Z."/>
        </authorList>
    </citation>
    <scope>NUCLEOTIDE SEQUENCE [LARGE SCALE GENOMIC DNA]</scope>
    <source>
        <strain evidence="12">G4</strain>
        <tissue evidence="12">Muscle</tissue>
    </source>
</reference>
<feature type="compositionally biased region" description="Acidic residues" evidence="8">
    <location>
        <begin position="645"/>
        <end position="655"/>
    </location>
</feature>
<dbReference type="PROSITE" id="PS51082">
    <property type="entry name" value="WH2"/>
    <property type="match status" value="1"/>
</dbReference>
<proteinExistence type="inferred from homology"/>
<keyword evidence="3 7" id="KW-0963">Cytoplasm</keyword>
<evidence type="ECO:0000256" key="7">
    <source>
        <dbReference type="RuleBase" id="RU367034"/>
    </source>
</evidence>
<dbReference type="FunFam" id="1.20.5.340:FF:000012">
    <property type="entry name" value="Wiskott-Aldrich syndrome protein family member 1"/>
    <property type="match status" value="1"/>
</dbReference>
<comment type="similarity">
    <text evidence="2 7">Belongs to the SCAR/WAVE family.</text>
</comment>
<dbReference type="AlphaFoldDB" id="A0ABD1K6A8"/>
<dbReference type="Proteomes" id="UP001591681">
    <property type="component" value="Unassembled WGS sequence"/>
</dbReference>
<comment type="function">
    <text evidence="7">Downstream effector molecule involved in the transmission of signals from tyrosine kinase receptors and small GTPases to the actin cytoskeleton. Promotes formation of actin filaments. Part of the WAVE complex that regulates lamellipodia formation. The WAVE complex regulates actin filament reorganization via its interaction with the Arp2/3 complex.</text>
</comment>
<keyword evidence="4" id="KW-0597">Phosphoprotein</keyword>
<feature type="compositionally biased region" description="Polar residues" evidence="8">
    <location>
        <begin position="205"/>
        <end position="254"/>
    </location>
</feature>
<feature type="chain" id="PRO_5044846615" description="Wiskott-Aldrich syndrome protein family member" evidence="10">
    <location>
        <begin position="25"/>
        <end position="663"/>
    </location>
</feature>
<feature type="transmembrane region" description="Helical" evidence="9">
    <location>
        <begin position="108"/>
        <end position="133"/>
    </location>
</feature>
<sequence length="663" mass="73660">MFTPSYFVYLSTCVLAVLDTRVVAIGEFCHGWIDERETRRERGKEGFYCPERGDRRSAVICCGRCDYRYCCSDSTARLDQGTCSDSDRKLQSKAEVEVDRFSTSEYPVYVPFLIVGSAFLALLLFGGTAYFLYNRQSSSESVTISTTTATVTTSTAMTTTAACGSSTSLGPHGNSHHRHHGNQAGGTQHLGKEGVAVAPPPQTCAHCSSQYKQPPSSLANQHASPPANQHANQHAIPPTNQHTNQHAIPPTSQHTIHRYPLTHPPPPPLHMPPTLRDQHLPPTPHHHFHTHPQLLPHSRAVPSPQSVEPRHVCRPKIPECLESELECVNNATLSAIIRQLSSLSKHAEDVFAELCVAASGFYWRTVCLQERVERLALKVTQLDSSVEEVSLQDIHLRKAFHSGVCQDQQVLCKDSMPMPVAQMYRHSDQPPPLSTLTPYREDGVEALRLYSDPCYFFELWKERMTQATEEKRMERRRQRTSFPDLLPTHPIPTNHRPSQPLLANQPAVQPQRVEHEYHSIGGEVSIAVVYRNAPVEPPSPHTHTLSQTQSFLQAHTLAHPDMRVQSHNPTLNGGSPANGGGFFHLMIMGVVMATVDARSDLLAAIRVVSIQLKKVQEQKELRAKHQPIGHDVAAILSRRVAMEISDSEEGEESDGEGGRGWSD</sequence>
<evidence type="ECO:0000256" key="2">
    <source>
        <dbReference type="ARBA" id="ARBA00006993"/>
    </source>
</evidence>
<dbReference type="GO" id="GO:0030036">
    <property type="term" value="P:actin cytoskeleton organization"/>
    <property type="evidence" value="ECO:0007669"/>
    <property type="project" value="UniProtKB-UniRule"/>
</dbReference>
<evidence type="ECO:0000256" key="8">
    <source>
        <dbReference type="SAM" id="MobiDB-lite"/>
    </source>
</evidence>
<keyword evidence="13" id="KW-1185">Reference proteome</keyword>
<keyword evidence="6 7" id="KW-0206">Cytoskeleton</keyword>
<gene>
    <name evidence="12" type="ORF">ACEWY4_009147</name>
</gene>
<evidence type="ECO:0000256" key="1">
    <source>
        <dbReference type="ARBA" id="ARBA00004245"/>
    </source>
</evidence>
<dbReference type="Gene3D" id="1.20.5.340">
    <property type="match status" value="1"/>
</dbReference>
<dbReference type="GO" id="GO:0003779">
    <property type="term" value="F:actin binding"/>
    <property type="evidence" value="ECO:0007669"/>
    <property type="project" value="UniProtKB-UniRule"/>
</dbReference>
<feature type="region of interest" description="Disordered" evidence="8">
    <location>
        <begin position="473"/>
        <end position="511"/>
    </location>
</feature>
<feature type="region of interest" description="Disordered" evidence="8">
    <location>
        <begin position="164"/>
        <end position="309"/>
    </location>
</feature>
<dbReference type="PANTHER" id="PTHR12902:SF7">
    <property type="entry name" value="ACTIN-BINDING PROTEIN WASF3"/>
    <property type="match status" value="1"/>
</dbReference>
<evidence type="ECO:0000256" key="9">
    <source>
        <dbReference type="SAM" id="Phobius"/>
    </source>
</evidence>
<dbReference type="InterPro" id="IPR053891">
    <property type="entry name" value="Shisa_N"/>
</dbReference>
<name>A0ABD1K6A8_9TELE</name>
<keyword evidence="10" id="KW-0732">Signal</keyword>
<evidence type="ECO:0000256" key="4">
    <source>
        <dbReference type="ARBA" id="ARBA00022553"/>
    </source>
</evidence>
<dbReference type="Pfam" id="PF13908">
    <property type="entry name" value="Shisa_N"/>
    <property type="match status" value="1"/>
</dbReference>
<evidence type="ECO:0000256" key="3">
    <source>
        <dbReference type="ARBA" id="ARBA00022490"/>
    </source>
</evidence>
<keyword evidence="9" id="KW-0812">Transmembrane</keyword>
<feature type="signal peptide" evidence="10">
    <location>
        <begin position="1"/>
        <end position="24"/>
    </location>
</feature>
<dbReference type="EMBL" id="JBHFQA010000008">
    <property type="protein sequence ID" value="KAL2094428.1"/>
    <property type="molecule type" value="Genomic_DNA"/>
</dbReference>
<comment type="subcellular location">
    <subcellularLocation>
        <location evidence="1 7">Cytoplasm</location>
        <location evidence="1 7">Cytoskeleton</location>
    </subcellularLocation>
</comment>
<evidence type="ECO:0000313" key="12">
    <source>
        <dbReference type="EMBL" id="KAL2094428.1"/>
    </source>
</evidence>
<comment type="caution">
    <text evidence="12">The sequence shown here is derived from an EMBL/GenBank/DDBJ whole genome shotgun (WGS) entry which is preliminary data.</text>
</comment>
<feature type="region of interest" description="Disordered" evidence="8">
    <location>
        <begin position="643"/>
        <end position="663"/>
    </location>
</feature>
<dbReference type="Gene3D" id="6.10.280.150">
    <property type="match status" value="2"/>
</dbReference>
<evidence type="ECO:0000313" key="13">
    <source>
        <dbReference type="Proteomes" id="UP001591681"/>
    </source>
</evidence>
<keyword evidence="9" id="KW-0472">Membrane</keyword>
<keyword evidence="5 7" id="KW-0009">Actin-binding</keyword>
<accession>A0ABD1K6A8</accession>
<keyword evidence="9" id="KW-1133">Transmembrane helix</keyword>